<dbReference type="KEGG" id="bdw:94335099"/>
<keyword evidence="3" id="KW-1185">Reference proteome</keyword>
<dbReference type="AlphaFoldDB" id="A0AAD9UQ50"/>
<comment type="caution">
    <text evidence="2">The sequence shown here is derived from an EMBL/GenBank/DDBJ whole genome shotgun (WGS) entry which is preliminary data.</text>
</comment>
<evidence type="ECO:0000313" key="3">
    <source>
        <dbReference type="Proteomes" id="UP001214638"/>
    </source>
</evidence>
<feature type="transmembrane region" description="Helical" evidence="1">
    <location>
        <begin position="62"/>
        <end position="81"/>
    </location>
</feature>
<sequence length="268" mass="30362">MLNARKAAPQLSRIATRQVSRLVTLNTRVISPPNPSTDKSPDQIPNLNGGRIYWDNFRRLRVFFKFLALQTLPIAGLAYLYKRAHKEKLALTCVPLDTLDGILNHIFNVFRHGDCFCIVKGTAFFTRPIVGYPNQILHAKSIQEAINSLETPKADRLRQIFIATDCHTLELDHETILIVYNKTRESYLNIRAQASPVQDEKLKKELFGTLEIHSSTSGDQPERNVYLLVPLEIKIAFCNTNASATLINNGEWQLGPRIPNHHCKAPVQ</sequence>
<keyword evidence="1" id="KW-0472">Membrane</keyword>
<dbReference type="EMBL" id="JALLKP010000001">
    <property type="protein sequence ID" value="KAK2197798.1"/>
    <property type="molecule type" value="Genomic_DNA"/>
</dbReference>
<organism evidence="2 3">
    <name type="scientific">Babesia duncani</name>
    <dbReference type="NCBI Taxonomy" id="323732"/>
    <lineage>
        <taxon>Eukaryota</taxon>
        <taxon>Sar</taxon>
        <taxon>Alveolata</taxon>
        <taxon>Apicomplexa</taxon>
        <taxon>Aconoidasida</taxon>
        <taxon>Piroplasmida</taxon>
        <taxon>Babesiidae</taxon>
        <taxon>Babesia</taxon>
    </lineage>
</organism>
<name>A0AAD9UQ50_9APIC</name>
<dbReference type="Proteomes" id="UP001214638">
    <property type="component" value="Unassembled WGS sequence"/>
</dbReference>
<gene>
    <name evidence="2" type="ORF">BdWA1_000801</name>
</gene>
<evidence type="ECO:0000256" key="1">
    <source>
        <dbReference type="SAM" id="Phobius"/>
    </source>
</evidence>
<accession>A0AAD9UQ50</accession>
<reference evidence="2" key="1">
    <citation type="journal article" date="2023" name="Nat. Microbiol.">
        <title>Babesia duncani multi-omics identifies virulence factors and drug targets.</title>
        <authorList>
            <person name="Singh P."/>
            <person name="Lonardi S."/>
            <person name="Liang Q."/>
            <person name="Vydyam P."/>
            <person name="Khabirova E."/>
            <person name="Fang T."/>
            <person name="Gihaz S."/>
            <person name="Thekkiniath J."/>
            <person name="Munshi M."/>
            <person name="Abel S."/>
            <person name="Ciampossin L."/>
            <person name="Batugedara G."/>
            <person name="Gupta M."/>
            <person name="Lu X.M."/>
            <person name="Lenz T."/>
            <person name="Chakravarty S."/>
            <person name="Cornillot E."/>
            <person name="Hu Y."/>
            <person name="Ma W."/>
            <person name="Gonzalez L.M."/>
            <person name="Sanchez S."/>
            <person name="Estrada K."/>
            <person name="Sanchez-Flores A."/>
            <person name="Montero E."/>
            <person name="Harb O.S."/>
            <person name="Le Roch K.G."/>
            <person name="Mamoun C.B."/>
        </authorList>
    </citation>
    <scope>NUCLEOTIDE SEQUENCE</scope>
    <source>
        <strain evidence="2">WA1</strain>
    </source>
</reference>
<proteinExistence type="predicted"/>
<keyword evidence="1" id="KW-1133">Transmembrane helix</keyword>
<dbReference type="GeneID" id="94335099"/>
<dbReference type="RefSeq" id="XP_067804640.1">
    <property type="nucleotide sequence ID" value="XM_067945849.1"/>
</dbReference>
<keyword evidence="1" id="KW-0812">Transmembrane</keyword>
<evidence type="ECO:0000313" key="2">
    <source>
        <dbReference type="EMBL" id="KAK2197798.1"/>
    </source>
</evidence>
<protein>
    <submittedName>
        <fullName evidence="2">Uncharacterized protein</fullName>
    </submittedName>
</protein>